<dbReference type="Proteomes" id="UP000050509">
    <property type="component" value="Unassembled WGS sequence"/>
</dbReference>
<proteinExistence type="predicted"/>
<name>A0A0P9FCG3_9CHLR</name>
<accession>A0A0P9FCG3</accession>
<evidence type="ECO:0000313" key="1">
    <source>
        <dbReference type="EMBL" id="KPV50394.1"/>
    </source>
</evidence>
<dbReference type="AlphaFoldDB" id="A0A0P9FCG3"/>
<gene>
    <name evidence="1" type="ORF">SE17_27205</name>
</gene>
<sequence length="84" mass="9726">MEFAQQFVRDGIYLMPDGTQVRARLYNLECLHMEWVFEDLDGVRQLGVLPDGRVQEYVMQGRDFLGPVYDLRLSDLTIEDLSAA</sequence>
<keyword evidence="2" id="KW-1185">Reference proteome</keyword>
<comment type="caution">
    <text evidence="1">The sequence shown here is derived from an EMBL/GenBank/DDBJ whole genome shotgun (WGS) entry which is preliminary data.</text>
</comment>
<evidence type="ECO:0000313" key="2">
    <source>
        <dbReference type="Proteomes" id="UP000050509"/>
    </source>
</evidence>
<protein>
    <submittedName>
        <fullName evidence="1">Uncharacterized protein</fullName>
    </submittedName>
</protein>
<reference evidence="1 2" key="1">
    <citation type="submission" date="2015-09" db="EMBL/GenBank/DDBJ databases">
        <title>Draft genome sequence of Kouleothrix aurantiaca JCM 19913.</title>
        <authorList>
            <person name="Hemp J."/>
        </authorList>
    </citation>
    <scope>NUCLEOTIDE SEQUENCE [LARGE SCALE GENOMIC DNA]</scope>
    <source>
        <strain evidence="1 2">COM-B</strain>
    </source>
</reference>
<dbReference type="EMBL" id="LJCR01001417">
    <property type="protein sequence ID" value="KPV50394.1"/>
    <property type="molecule type" value="Genomic_DNA"/>
</dbReference>
<organism evidence="1 2">
    <name type="scientific">Kouleothrix aurantiaca</name>
    <dbReference type="NCBI Taxonomy" id="186479"/>
    <lineage>
        <taxon>Bacteria</taxon>
        <taxon>Bacillati</taxon>
        <taxon>Chloroflexota</taxon>
        <taxon>Chloroflexia</taxon>
        <taxon>Chloroflexales</taxon>
        <taxon>Roseiflexineae</taxon>
        <taxon>Roseiflexaceae</taxon>
        <taxon>Kouleothrix</taxon>
    </lineage>
</organism>